<gene>
    <name evidence="3" type="ORF">Sviol_44540</name>
</gene>
<feature type="compositionally biased region" description="Basic and acidic residues" evidence="1">
    <location>
        <begin position="14"/>
        <end position="23"/>
    </location>
</feature>
<accession>A0ABQ3QRZ9</accession>
<comment type="caution">
    <text evidence="3">The sequence shown here is derived from an EMBL/GenBank/DDBJ whole genome shotgun (WGS) entry which is preliminary data.</text>
</comment>
<evidence type="ECO:0000313" key="4">
    <source>
        <dbReference type="Proteomes" id="UP001050808"/>
    </source>
</evidence>
<dbReference type="Proteomes" id="UP001050808">
    <property type="component" value="Unassembled WGS sequence"/>
</dbReference>
<proteinExistence type="predicted"/>
<evidence type="ECO:0000256" key="1">
    <source>
        <dbReference type="SAM" id="MobiDB-lite"/>
    </source>
</evidence>
<feature type="compositionally biased region" description="Polar residues" evidence="1">
    <location>
        <begin position="1"/>
        <end position="11"/>
    </location>
</feature>
<keyword evidence="4" id="KW-1185">Reference proteome</keyword>
<name>A0ABQ3QRZ9_9ACTN</name>
<evidence type="ECO:0000313" key="3">
    <source>
        <dbReference type="EMBL" id="GHI40046.1"/>
    </source>
</evidence>
<feature type="transmembrane region" description="Helical" evidence="2">
    <location>
        <begin position="176"/>
        <end position="194"/>
    </location>
</feature>
<organism evidence="3 4">
    <name type="scientific">Streptomyces violascens</name>
    <dbReference type="NCBI Taxonomy" id="67381"/>
    <lineage>
        <taxon>Bacteria</taxon>
        <taxon>Bacillati</taxon>
        <taxon>Actinomycetota</taxon>
        <taxon>Actinomycetes</taxon>
        <taxon>Kitasatosporales</taxon>
        <taxon>Streptomycetaceae</taxon>
        <taxon>Streptomyces</taxon>
    </lineage>
</organism>
<reference evidence="3" key="1">
    <citation type="submission" date="2024-05" db="EMBL/GenBank/DDBJ databases">
        <title>Whole genome shotgun sequence of Streptomyces violascens NBRC 12920.</title>
        <authorList>
            <person name="Komaki H."/>
            <person name="Tamura T."/>
        </authorList>
    </citation>
    <scope>NUCLEOTIDE SEQUENCE</scope>
    <source>
        <strain evidence="3">NBRC 12920</strain>
    </source>
</reference>
<keyword evidence="2" id="KW-1133">Transmembrane helix</keyword>
<keyword evidence="2" id="KW-0812">Transmembrane</keyword>
<sequence>MSQGAAESSQFPHAKGEDVRDDIAPGSYPVTATSNGRTVATANLTVVPVAPADIARFVAGPKGGRLGIDDSTPRVTVRPGSDIVVLLADYHPARNEDALTVKSEAFEGPPTIRTGNSDDPGCKCDDGATVYAGDITLRTDVPVGTYPLTVVSHHGQQTSTAQLKVAGAPVRHYQPWLIGGVVVVLAAVGGAVLVRRRRKTTATS</sequence>
<keyword evidence="2" id="KW-0472">Membrane</keyword>
<dbReference type="EMBL" id="BNDY01000017">
    <property type="protein sequence ID" value="GHI40046.1"/>
    <property type="molecule type" value="Genomic_DNA"/>
</dbReference>
<evidence type="ECO:0000256" key="2">
    <source>
        <dbReference type="SAM" id="Phobius"/>
    </source>
</evidence>
<protein>
    <submittedName>
        <fullName evidence="3">Uncharacterized protein</fullName>
    </submittedName>
</protein>
<feature type="region of interest" description="Disordered" evidence="1">
    <location>
        <begin position="1"/>
        <end position="34"/>
    </location>
</feature>